<keyword evidence="2" id="KW-1185">Reference proteome</keyword>
<reference evidence="1 2" key="1">
    <citation type="journal article" date="2013" name="Curr. Biol.">
        <title>The Genome of the Foraminiferan Reticulomyxa filosa.</title>
        <authorList>
            <person name="Glockner G."/>
            <person name="Hulsmann N."/>
            <person name="Schleicher M."/>
            <person name="Noegel A.A."/>
            <person name="Eichinger L."/>
            <person name="Gallinger C."/>
            <person name="Pawlowski J."/>
            <person name="Sierra R."/>
            <person name="Euteneuer U."/>
            <person name="Pillet L."/>
            <person name="Moustafa A."/>
            <person name="Platzer M."/>
            <person name="Groth M."/>
            <person name="Szafranski K."/>
            <person name="Schliwa M."/>
        </authorList>
    </citation>
    <scope>NUCLEOTIDE SEQUENCE [LARGE SCALE GENOMIC DNA]</scope>
</reference>
<evidence type="ECO:0000313" key="1">
    <source>
        <dbReference type="EMBL" id="ETO05327.1"/>
    </source>
</evidence>
<name>X6LW08_RETFI</name>
<organism evidence="1 2">
    <name type="scientific">Reticulomyxa filosa</name>
    <dbReference type="NCBI Taxonomy" id="46433"/>
    <lineage>
        <taxon>Eukaryota</taxon>
        <taxon>Sar</taxon>
        <taxon>Rhizaria</taxon>
        <taxon>Retaria</taxon>
        <taxon>Foraminifera</taxon>
        <taxon>Monothalamids</taxon>
        <taxon>Reticulomyxidae</taxon>
        <taxon>Reticulomyxa</taxon>
    </lineage>
</organism>
<protein>
    <submittedName>
        <fullName evidence="1">Uncharacterized protein</fullName>
    </submittedName>
</protein>
<dbReference type="EMBL" id="ASPP01028261">
    <property type="protein sequence ID" value="ETO05327.1"/>
    <property type="molecule type" value="Genomic_DNA"/>
</dbReference>
<comment type="caution">
    <text evidence="1">The sequence shown here is derived from an EMBL/GenBank/DDBJ whole genome shotgun (WGS) entry which is preliminary data.</text>
</comment>
<dbReference type="AlphaFoldDB" id="X6LW08"/>
<gene>
    <name evidence="1" type="ORF">RFI_32069</name>
</gene>
<evidence type="ECO:0000313" key="2">
    <source>
        <dbReference type="Proteomes" id="UP000023152"/>
    </source>
</evidence>
<accession>X6LW08</accession>
<dbReference type="Proteomes" id="UP000023152">
    <property type="component" value="Unassembled WGS sequence"/>
</dbReference>
<proteinExistence type="predicted"/>
<sequence>MQGHNQLSISNSLQYTKPMLLKKKDSKTHTRTFFQLLQAKCLTTKKKARNGVSANEIESLQMDSFAGDASNFDSNWCSHFIVQIACVYIQQQRITTQLKKNNRQMYNQCKANKKMPSVQYSTIPRFNLKKNITNVEILRLKKGKLKQQLILKMYVFYLFENAKSTHILTDSQ</sequence>